<dbReference type="PROSITE" id="PS52035">
    <property type="entry name" value="PEPTIDASE_M14"/>
    <property type="match status" value="1"/>
</dbReference>
<comment type="similarity">
    <text evidence="2">Belongs to the peptidase M14 family.</text>
</comment>
<dbReference type="CDD" id="cd14256">
    <property type="entry name" value="Dockerin_I"/>
    <property type="match status" value="1"/>
</dbReference>
<evidence type="ECO:0000256" key="3">
    <source>
        <dbReference type="ARBA" id="ARBA00022670"/>
    </source>
</evidence>
<evidence type="ECO:0000259" key="9">
    <source>
        <dbReference type="PROSITE" id="PS52035"/>
    </source>
</evidence>
<dbReference type="PROSITE" id="PS51766">
    <property type="entry name" value="DOCKERIN"/>
    <property type="match status" value="1"/>
</dbReference>
<dbReference type="Gene3D" id="1.10.1330.10">
    <property type="entry name" value="Dockerin domain"/>
    <property type="match status" value="1"/>
</dbReference>
<sequence length="754" mass="84719">MDKKEFIVRRVLLILLAVNISHVLSQDIYKSIRVWSPDPEKIQGIQQLGIALDHSIIRPGLYVDIVISEIEEKILLSNGIIFTTIINDLTRYYQAQNIPAIQRDFPLGTMQGNYTWTELNLRFDELKELYPDIISEKLIIGQSNEGNDIWAFKLSDNPAQDENEPEILYSGLTHAREPLSMMNLFYFVQKICEGYTVGDDLEAIYLVNERENWFVPVVNPDGYIYNEFIEPSGGGMHRKNRRDTGCGSGTEQGVDINRNYSYNWGANDTGSSPDPCYATYRGEEAFSEPETQAVRDFIEQREFVNVFHYHSYGNMYIHPFGDSSFPDEPDLTIYRELAQEMATHNNFNVGTGFEMVGYTVNGDAVDWSYGEKNIIAYTPEIGSSGHGFWPSSDQVESICANQYIPNKIFSFSAGSDFVLDGYSFTSDVINSGERVGVELIIKNRGLMSSNGPVTVTVEPLNNLVNLDETVGQVDYLGSWETHTFNFEIEVSEHVTYYSKVALKIISKDSVSYHRPDTIEFYIGAPSIIYTENYDEGLGQWNTNGDWGLTNNPAYGDYALTDSPSGNYGADQTTTVTLEEEFDYNFMANPYVSFNARWEIEDGFDFVRFQALTSDNGWVSLQGQHTVPGNGVTVQPLGEHGYDGSQLNWVEEKIFLDQLDGQAPTAFRFIQTSDELYEGDGFTIDNFALMGYMQGAAGDFFPDGSVNISDILGLADFILDGNEASPYIVLFCDMNGDGQINILDLFILVNSVIGT</sequence>
<accession>A0A381QRF1</accession>
<dbReference type="InterPro" id="IPR057246">
    <property type="entry name" value="CARBOXYPEPT_ZN_1"/>
</dbReference>
<dbReference type="PRINTS" id="PR00765">
    <property type="entry name" value="CRBOXYPTASEA"/>
</dbReference>
<protein>
    <submittedName>
        <fullName evidence="10">Uncharacterized protein</fullName>
    </submittedName>
</protein>
<dbReference type="InterPro" id="IPR016134">
    <property type="entry name" value="Dockerin_dom"/>
</dbReference>
<evidence type="ECO:0000259" key="8">
    <source>
        <dbReference type="PROSITE" id="PS51766"/>
    </source>
</evidence>
<evidence type="ECO:0000313" key="10">
    <source>
        <dbReference type="EMBL" id="SUZ81129.1"/>
    </source>
</evidence>
<feature type="domain" description="Dockerin" evidence="8">
    <location>
        <begin position="692"/>
        <end position="754"/>
    </location>
</feature>
<evidence type="ECO:0000256" key="4">
    <source>
        <dbReference type="ARBA" id="ARBA00022723"/>
    </source>
</evidence>
<keyword evidence="5" id="KW-0378">Hydrolase</keyword>
<dbReference type="SMART" id="SM00631">
    <property type="entry name" value="Zn_pept"/>
    <property type="match status" value="1"/>
</dbReference>
<feature type="domain" description="Peptidase M14" evidence="9">
    <location>
        <begin position="112"/>
        <end position="413"/>
    </location>
</feature>
<gene>
    <name evidence="10" type="ORF">METZ01_LOCUS33983</name>
</gene>
<dbReference type="PROSITE" id="PS00132">
    <property type="entry name" value="CARBOXYPEPT_ZN_1"/>
    <property type="match status" value="1"/>
</dbReference>
<dbReference type="GO" id="GO:0006508">
    <property type="term" value="P:proteolysis"/>
    <property type="evidence" value="ECO:0007669"/>
    <property type="project" value="UniProtKB-KW"/>
</dbReference>
<organism evidence="10">
    <name type="scientific">marine metagenome</name>
    <dbReference type="NCBI Taxonomy" id="408172"/>
    <lineage>
        <taxon>unclassified sequences</taxon>
        <taxon>metagenomes</taxon>
        <taxon>ecological metagenomes</taxon>
    </lineage>
</organism>
<evidence type="ECO:0000256" key="2">
    <source>
        <dbReference type="ARBA" id="ARBA00005988"/>
    </source>
</evidence>
<keyword evidence="3" id="KW-0645">Protease</keyword>
<keyword evidence="4" id="KW-0479">Metal-binding</keyword>
<dbReference type="SUPFAM" id="SSF63446">
    <property type="entry name" value="Type I dockerin domain"/>
    <property type="match status" value="1"/>
</dbReference>
<dbReference type="InterPro" id="IPR000834">
    <property type="entry name" value="Peptidase_M14"/>
</dbReference>
<dbReference type="Gene3D" id="3.40.630.10">
    <property type="entry name" value="Zn peptidases"/>
    <property type="match status" value="1"/>
</dbReference>
<proteinExistence type="inferred from homology"/>
<evidence type="ECO:0000256" key="6">
    <source>
        <dbReference type="ARBA" id="ARBA00022833"/>
    </source>
</evidence>
<evidence type="ECO:0000256" key="5">
    <source>
        <dbReference type="ARBA" id="ARBA00022801"/>
    </source>
</evidence>
<dbReference type="InterPro" id="IPR002105">
    <property type="entry name" value="Dockerin_1_rpt"/>
</dbReference>
<dbReference type="AlphaFoldDB" id="A0A381QRF1"/>
<dbReference type="InterPro" id="IPR036439">
    <property type="entry name" value="Dockerin_dom_sf"/>
</dbReference>
<dbReference type="PROSITE" id="PS00018">
    <property type="entry name" value="EF_HAND_1"/>
    <property type="match status" value="1"/>
</dbReference>
<dbReference type="SUPFAM" id="SSF53187">
    <property type="entry name" value="Zn-dependent exopeptidases"/>
    <property type="match status" value="1"/>
</dbReference>
<dbReference type="Pfam" id="PF00404">
    <property type="entry name" value="Dockerin_1"/>
    <property type="match status" value="1"/>
</dbReference>
<dbReference type="GO" id="GO:0004553">
    <property type="term" value="F:hydrolase activity, hydrolyzing O-glycosyl compounds"/>
    <property type="evidence" value="ECO:0007669"/>
    <property type="project" value="InterPro"/>
</dbReference>
<dbReference type="GO" id="GO:0000272">
    <property type="term" value="P:polysaccharide catabolic process"/>
    <property type="evidence" value="ECO:0007669"/>
    <property type="project" value="InterPro"/>
</dbReference>
<evidence type="ECO:0000256" key="7">
    <source>
        <dbReference type="ARBA" id="ARBA00023049"/>
    </source>
</evidence>
<dbReference type="InterPro" id="IPR018247">
    <property type="entry name" value="EF_Hand_1_Ca_BS"/>
</dbReference>
<dbReference type="GO" id="GO:0004181">
    <property type="term" value="F:metallocarboxypeptidase activity"/>
    <property type="evidence" value="ECO:0007669"/>
    <property type="project" value="InterPro"/>
</dbReference>
<dbReference type="InterPro" id="IPR033810">
    <property type="entry name" value="Carboxypeptidase_T"/>
</dbReference>
<name>A0A381QRF1_9ZZZZ</name>
<dbReference type="Pfam" id="PF00246">
    <property type="entry name" value="Peptidase_M14"/>
    <property type="match status" value="1"/>
</dbReference>
<dbReference type="PANTHER" id="PTHR11705">
    <property type="entry name" value="PROTEASE FAMILY M14 CARBOXYPEPTIDASE A,B"/>
    <property type="match status" value="1"/>
</dbReference>
<dbReference type="EMBL" id="UINC01001456">
    <property type="protein sequence ID" value="SUZ81129.1"/>
    <property type="molecule type" value="Genomic_DNA"/>
</dbReference>
<comment type="cofactor">
    <cofactor evidence="1">
        <name>Zn(2+)</name>
        <dbReference type="ChEBI" id="CHEBI:29105"/>
    </cofactor>
</comment>
<keyword evidence="7" id="KW-0482">Metalloprotease</keyword>
<dbReference type="GO" id="GO:0008270">
    <property type="term" value="F:zinc ion binding"/>
    <property type="evidence" value="ECO:0007669"/>
    <property type="project" value="InterPro"/>
</dbReference>
<reference evidence="10" key="1">
    <citation type="submission" date="2018-05" db="EMBL/GenBank/DDBJ databases">
        <authorList>
            <person name="Lanie J.A."/>
            <person name="Ng W.-L."/>
            <person name="Kazmierczak K.M."/>
            <person name="Andrzejewski T.M."/>
            <person name="Davidsen T.M."/>
            <person name="Wayne K.J."/>
            <person name="Tettelin H."/>
            <person name="Glass J.I."/>
            <person name="Rusch D."/>
            <person name="Podicherti R."/>
            <person name="Tsui H.-C.T."/>
            <person name="Winkler M.E."/>
        </authorList>
    </citation>
    <scope>NUCLEOTIDE SEQUENCE</scope>
</reference>
<keyword evidence="6" id="KW-0862">Zinc</keyword>
<dbReference type="PANTHER" id="PTHR11705:SF143">
    <property type="entry name" value="SLL0236 PROTEIN"/>
    <property type="match status" value="1"/>
</dbReference>
<dbReference type="CDD" id="cd03859">
    <property type="entry name" value="M14_CPT"/>
    <property type="match status" value="1"/>
</dbReference>
<dbReference type="GO" id="GO:0005615">
    <property type="term" value="C:extracellular space"/>
    <property type="evidence" value="ECO:0007669"/>
    <property type="project" value="TreeGrafter"/>
</dbReference>
<evidence type="ECO:0000256" key="1">
    <source>
        <dbReference type="ARBA" id="ARBA00001947"/>
    </source>
</evidence>